<reference evidence="1 2" key="1">
    <citation type="submission" date="2018-07" db="EMBL/GenBank/DDBJ databases">
        <authorList>
            <person name="Quirk P.G."/>
            <person name="Krulwich T.A."/>
        </authorList>
    </citation>
    <scope>NUCLEOTIDE SEQUENCE [LARGE SCALE GENOMIC DNA]</scope>
    <source>
        <strain evidence="1 2">CC-BB4</strain>
    </source>
</reference>
<evidence type="ECO:0000313" key="2">
    <source>
        <dbReference type="Proteomes" id="UP000254889"/>
    </source>
</evidence>
<dbReference type="EMBL" id="CP031417">
    <property type="protein sequence ID" value="AXK82570.1"/>
    <property type="molecule type" value="Genomic_DNA"/>
</dbReference>
<gene>
    <name evidence="1" type="ORF">DW352_19820</name>
</gene>
<keyword evidence="2" id="KW-1185">Reference proteome</keyword>
<accession>A0A346A073</accession>
<proteinExistence type="predicted"/>
<organism evidence="1 2">
    <name type="scientific">Pseudolabrys taiwanensis</name>
    <dbReference type="NCBI Taxonomy" id="331696"/>
    <lineage>
        <taxon>Bacteria</taxon>
        <taxon>Pseudomonadati</taxon>
        <taxon>Pseudomonadota</taxon>
        <taxon>Alphaproteobacteria</taxon>
        <taxon>Hyphomicrobiales</taxon>
        <taxon>Xanthobacteraceae</taxon>
        <taxon>Pseudolabrys</taxon>
    </lineage>
</organism>
<sequence>MALATVTLSTVPASAEFFGCNDKGGKVVASYIGKPSDYRARTSTRYTHEFAAQTTRPRITIQPRTTSPGPNAKRYCRSWLAKEYRVSGTVIVPKMQCWWQ</sequence>
<dbReference type="Proteomes" id="UP000254889">
    <property type="component" value="Chromosome"/>
</dbReference>
<dbReference type="KEGG" id="ptaw:DW352_19820"/>
<protein>
    <submittedName>
        <fullName evidence="1">Uncharacterized protein</fullName>
    </submittedName>
</protein>
<dbReference type="OrthoDB" id="7961571at2"/>
<dbReference type="AlphaFoldDB" id="A0A346A073"/>
<name>A0A346A073_9HYPH</name>
<evidence type="ECO:0000313" key="1">
    <source>
        <dbReference type="EMBL" id="AXK82570.1"/>
    </source>
</evidence>